<dbReference type="Proteomes" id="UP000683139">
    <property type="component" value="Unassembled WGS sequence"/>
</dbReference>
<evidence type="ECO:0000259" key="13">
    <source>
        <dbReference type="Pfam" id="PF00905"/>
    </source>
</evidence>
<dbReference type="Pfam" id="PF00905">
    <property type="entry name" value="Transpeptidase"/>
    <property type="match status" value="1"/>
</dbReference>
<feature type="domain" description="Penicillin-binding protein dimerisation" evidence="14">
    <location>
        <begin position="63"/>
        <end position="259"/>
    </location>
</feature>
<dbReference type="AlphaFoldDB" id="A0A920CY53"/>
<dbReference type="InterPro" id="IPR001460">
    <property type="entry name" value="PCN-bd_Tpept"/>
</dbReference>
<dbReference type="InterPro" id="IPR005311">
    <property type="entry name" value="PBP_dimer"/>
</dbReference>
<feature type="domain" description="Penicillin-binding protein transpeptidase" evidence="13">
    <location>
        <begin position="311"/>
        <end position="654"/>
    </location>
</feature>
<dbReference type="EMBL" id="BOSE01000002">
    <property type="protein sequence ID" value="GIP15714.1"/>
    <property type="molecule type" value="Genomic_DNA"/>
</dbReference>
<dbReference type="RefSeq" id="WP_213513995.1">
    <property type="nucleotide sequence ID" value="NZ_BOSE01000002.1"/>
</dbReference>
<evidence type="ECO:0000256" key="1">
    <source>
        <dbReference type="ARBA" id="ARBA00004167"/>
    </source>
</evidence>
<dbReference type="InterPro" id="IPR050515">
    <property type="entry name" value="Beta-lactam/transpept"/>
</dbReference>
<keyword evidence="4" id="KW-1003">Cell membrane</keyword>
<evidence type="ECO:0000256" key="5">
    <source>
        <dbReference type="ARBA" id="ARBA00022692"/>
    </source>
</evidence>
<keyword evidence="8 12" id="KW-1133">Transmembrane helix</keyword>
<feature type="transmembrane region" description="Helical" evidence="12">
    <location>
        <begin position="20"/>
        <end position="40"/>
    </location>
</feature>
<evidence type="ECO:0000256" key="11">
    <source>
        <dbReference type="SAM" id="MobiDB-lite"/>
    </source>
</evidence>
<dbReference type="Pfam" id="PF03717">
    <property type="entry name" value="PBP_dimer"/>
    <property type="match status" value="1"/>
</dbReference>
<dbReference type="GO" id="GO:0071555">
    <property type="term" value="P:cell wall organization"/>
    <property type="evidence" value="ECO:0007669"/>
    <property type="project" value="UniProtKB-KW"/>
</dbReference>
<proteinExistence type="inferred from homology"/>
<feature type="compositionally biased region" description="Basic and acidic residues" evidence="11">
    <location>
        <begin position="676"/>
        <end position="689"/>
    </location>
</feature>
<comment type="similarity">
    <text evidence="3">Belongs to the transpeptidase family.</text>
</comment>
<dbReference type="Gene3D" id="3.40.710.10">
    <property type="entry name" value="DD-peptidase/beta-lactamase superfamily"/>
    <property type="match status" value="1"/>
</dbReference>
<comment type="caution">
    <text evidence="15">The sequence shown here is derived from an EMBL/GenBank/DDBJ whole genome shotgun (WGS) entry which is preliminary data.</text>
</comment>
<evidence type="ECO:0000256" key="12">
    <source>
        <dbReference type="SAM" id="Phobius"/>
    </source>
</evidence>
<evidence type="ECO:0000256" key="2">
    <source>
        <dbReference type="ARBA" id="ARBA00004236"/>
    </source>
</evidence>
<feature type="compositionally biased region" description="Acidic residues" evidence="11">
    <location>
        <begin position="690"/>
        <end position="706"/>
    </location>
</feature>
<dbReference type="GO" id="GO:0071972">
    <property type="term" value="F:peptidoglycan L,D-transpeptidase activity"/>
    <property type="evidence" value="ECO:0007669"/>
    <property type="project" value="TreeGrafter"/>
</dbReference>
<evidence type="ECO:0000313" key="16">
    <source>
        <dbReference type="Proteomes" id="UP000683139"/>
    </source>
</evidence>
<evidence type="ECO:0000256" key="10">
    <source>
        <dbReference type="ARBA" id="ARBA00023316"/>
    </source>
</evidence>
<protein>
    <submittedName>
        <fullName evidence="15">Penicillin-binding protein 2</fullName>
    </submittedName>
</protein>
<keyword evidence="16" id="KW-1185">Reference proteome</keyword>
<evidence type="ECO:0000313" key="15">
    <source>
        <dbReference type="EMBL" id="GIP15714.1"/>
    </source>
</evidence>
<dbReference type="GO" id="GO:0009252">
    <property type="term" value="P:peptidoglycan biosynthetic process"/>
    <property type="evidence" value="ECO:0007669"/>
    <property type="project" value="UniProtKB-KW"/>
</dbReference>
<dbReference type="GO" id="GO:0005886">
    <property type="term" value="C:plasma membrane"/>
    <property type="evidence" value="ECO:0007669"/>
    <property type="project" value="UniProtKB-SubCell"/>
</dbReference>
<evidence type="ECO:0000256" key="4">
    <source>
        <dbReference type="ARBA" id="ARBA00022475"/>
    </source>
</evidence>
<dbReference type="Gene3D" id="3.90.1310.10">
    <property type="entry name" value="Penicillin-binding protein 2a (Domain 2)"/>
    <property type="match status" value="1"/>
</dbReference>
<dbReference type="SUPFAM" id="SSF56601">
    <property type="entry name" value="beta-lactamase/transpeptidase-like"/>
    <property type="match status" value="1"/>
</dbReference>
<name>A0A920CY53_9BACL</name>
<dbReference type="SUPFAM" id="SSF56519">
    <property type="entry name" value="Penicillin binding protein dimerisation domain"/>
    <property type="match status" value="1"/>
</dbReference>
<evidence type="ECO:0000256" key="3">
    <source>
        <dbReference type="ARBA" id="ARBA00007171"/>
    </source>
</evidence>
<evidence type="ECO:0000256" key="6">
    <source>
        <dbReference type="ARBA" id="ARBA00022960"/>
    </source>
</evidence>
<feature type="region of interest" description="Disordered" evidence="11">
    <location>
        <begin position="676"/>
        <end position="706"/>
    </location>
</feature>
<organism evidence="15 16">
    <name type="scientific">Paenibacillus montaniterrae</name>
    <dbReference type="NCBI Taxonomy" id="429341"/>
    <lineage>
        <taxon>Bacteria</taxon>
        <taxon>Bacillati</taxon>
        <taxon>Bacillota</taxon>
        <taxon>Bacilli</taxon>
        <taxon>Bacillales</taxon>
        <taxon>Paenibacillaceae</taxon>
        <taxon>Paenibacillus</taxon>
    </lineage>
</organism>
<evidence type="ECO:0000256" key="9">
    <source>
        <dbReference type="ARBA" id="ARBA00023136"/>
    </source>
</evidence>
<comment type="subcellular location">
    <subcellularLocation>
        <location evidence="2">Cell membrane</location>
    </subcellularLocation>
    <subcellularLocation>
        <location evidence="1">Membrane</location>
        <topology evidence="1">Single-pass membrane protein</topology>
    </subcellularLocation>
</comment>
<evidence type="ECO:0000259" key="14">
    <source>
        <dbReference type="Pfam" id="PF03717"/>
    </source>
</evidence>
<dbReference type="InterPro" id="IPR012338">
    <property type="entry name" value="Beta-lactam/transpept-like"/>
</dbReference>
<dbReference type="PANTHER" id="PTHR30627">
    <property type="entry name" value="PEPTIDOGLYCAN D,D-TRANSPEPTIDASE"/>
    <property type="match status" value="1"/>
</dbReference>
<gene>
    <name evidence="15" type="primary">pbp2</name>
    <name evidence="15" type="ORF">J40TS1_13560</name>
</gene>
<keyword evidence="6" id="KW-0133">Cell shape</keyword>
<dbReference type="GO" id="GO:0008360">
    <property type="term" value="P:regulation of cell shape"/>
    <property type="evidence" value="ECO:0007669"/>
    <property type="project" value="UniProtKB-KW"/>
</dbReference>
<dbReference type="InterPro" id="IPR036138">
    <property type="entry name" value="PBP_dimer_sf"/>
</dbReference>
<accession>A0A920CY53</accession>
<keyword evidence="9 12" id="KW-0472">Membrane</keyword>
<keyword evidence="5 12" id="KW-0812">Transmembrane</keyword>
<evidence type="ECO:0000256" key="8">
    <source>
        <dbReference type="ARBA" id="ARBA00022989"/>
    </source>
</evidence>
<dbReference type="GO" id="GO:0008658">
    <property type="term" value="F:penicillin binding"/>
    <property type="evidence" value="ECO:0007669"/>
    <property type="project" value="InterPro"/>
</dbReference>
<sequence length="706" mass="78563">MQDDPKQREIDRRKQFSFRLNIFFFILFVVFSVLIVRLAVLQFVEGPQLSASGTKKSEREDPIAPIRGNIYDANGFPIAYSTSSQSLYYNIQPTVKGGKNSTEQAEEMAEKLAQVFAQYGNPDKIMTKEEIIDQMDLTFRRNYISTPRRIKTELTNEELAYIMENQSEFVGVNILEESVRHYSEETIAVQLVGYLKKFRGARDSYDFYAQKAQETNSLYKYLPEEEVGFDGIEYMYQDMLRGTNGLKSYPVNNQGAITGDITITNPEKGADLYLTIDKDVQLHTEKSIMEHIEKIRTSSNRSERAQYATTGYAVAMEVETGKVIAMASMPDYDPNVWAGGSISPENYEKYQNNLSNGTIRPVYGPYKTQEERNQHPSSIVMLGSTIKPLTVLIGLNEGLFTTGTHYNDTGRFGFGKAGHETYVRNSGGGKANGSIDASMAIAKSSNTFMSAMIGNRLYMRGEVNGKSGLEIWDDYMKQFGLGVSTGSGLVGESSGVINYFSEAERGSSQSALVYASFGQQGYYTTLQLAQYTVMLANRGKRIQPQFVNEVRSSTGELLQSYEPVVLNEVDIPDEYWKEIETGMAQVKVQGFDGFQHSFNRKTGTSEQDVATRRAENAVFIAYAPAKNPKLAVAVVVPDGGFGGFGAAPIARQIFDAYDAVYGLGDKPNDTLYKELFGKDRTADTNKTDAEDAADDGESDSSDQEQQ</sequence>
<reference evidence="15" key="1">
    <citation type="submission" date="2021-03" db="EMBL/GenBank/DDBJ databases">
        <title>Antimicrobial resistance genes in bacteria isolated from Japanese honey, and their potential for conferring macrolide and lincosamide resistance in the American foulbrood pathogen Paenibacillus larvae.</title>
        <authorList>
            <person name="Okamoto M."/>
            <person name="Kumagai M."/>
            <person name="Kanamori H."/>
            <person name="Takamatsu D."/>
        </authorList>
    </citation>
    <scope>NUCLEOTIDE SEQUENCE</scope>
    <source>
        <strain evidence="15">J40TS1</strain>
    </source>
</reference>
<keyword evidence="10" id="KW-0961">Cell wall biogenesis/degradation</keyword>
<evidence type="ECO:0000256" key="7">
    <source>
        <dbReference type="ARBA" id="ARBA00022984"/>
    </source>
</evidence>
<dbReference type="PANTHER" id="PTHR30627:SF2">
    <property type="entry name" value="PEPTIDOGLYCAN D,D-TRANSPEPTIDASE MRDA"/>
    <property type="match status" value="1"/>
</dbReference>
<keyword evidence="7" id="KW-0573">Peptidoglycan synthesis</keyword>